<reference evidence="4" key="4">
    <citation type="submission" date="2019-05" db="EMBL/GenBank/DDBJ databases">
        <authorList>
            <consortium name="Pathogen Informatics"/>
        </authorList>
    </citation>
    <scope>NUCLEOTIDE SEQUENCE</scope>
    <source>
        <strain evidence="4">17X</strain>
    </source>
</reference>
<dbReference type="EMBL" id="LK934637">
    <property type="protein sequence ID" value="CDU18229.1"/>
    <property type="molecule type" value="Genomic_DNA"/>
</dbReference>
<dbReference type="Proteomes" id="UP000072904">
    <property type="component" value="Chromosome 9"/>
</dbReference>
<dbReference type="VEuPathDB" id="PlasmoDB:Py17XNL_000900469"/>
<proteinExistence type="predicted"/>
<dbReference type="GeneID" id="34859881"/>
<evidence type="ECO:0000313" key="4">
    <source>
        <dbReference type="EMBL" id="VTZ78646.1"/>
    </source>
</evidence>
<dbReference type="OMA" id="EVKECIN"/>
<organism evidence="4 5">
    <name type="scientific">Plasmodium yoelii</name>
    <dbReference type="NCBI Taxonomy" id="5861"/>
    <lineage>
        <taxon>Eukaryota</taxon>
        <taxon>Sar</taxon>
        <taxon>Alveolata</taxon>
        <taxon>Apicomplexa</taxon>
        <taxon>Aconoidasida</taxon>
        <taxon>Haemosporida</taxon>
        <taxon>Plasmodiidae</taxon>
        <taxon>Plasmodium</taxon>
        <taxon>Plasmodium (Vinckeia)</taxon>
    </lineage>
</organism>
<name>A0A078KBC5_PLAYE</name>
<dbReference type="VEuPathDB" id="PlasmoDB:PYYM_0945500"/>
<gene>
    <name evidence="4" type="ORF">PY17X_0946400</name>
    <name evidence="3" type="ORF">PYYM_0945500</name>
</gene>
<dbReference type="Pfam" id="PF09592">
    <property type="entry name" value="DUF2031"/>
    <property type="match status" value="1"/>
</dbReference>
<accession>A0A078KBC5</accession>
<evidence type="ECO:0000313" key="3">
    <source>
        <dbReference type="EMBL" id="CDU18229.1"/>
    </source>
</evidence>
<keyword evidence="1" id="KW-0175">Coiled coil</keyword>
<dbReference type="Proteomes" id="UP000072874">
    <property type="component" value="Chromosome 9"/>
</dbReference>
<dbReference type="OrthoDB" id="372869at2759"/>
<evidence type="ECO:0000313" key="6">
    <source>
        <dbReference type="Proteomes" id="UP000072904"/>
    </source>
</evidence>
<dbReference type="AlphaFoldDB" id="A0A078KBC5"/>
<evidence type="ECO:0000313" key="5">
    <source>
        <dbReference type="Proteomes" id="UP000072874"/>
    </source>
</evidence>
<dbReference type="RefSeq" id="XP_022812298.1">
    <property type="nucleotide sequence ID" value="XM_022956119.1"/>
</dbReference>
<dbReference type="VEuPathDB" id="PlasmoDB:PY17X_0946400"/>
<sequence>MQETNFSINDFYDSTLSILDKHDGGNCGEEEKIYTNKTIKLSPKDSKYIDILSELKDIENEVKECINEIASKLEISKKGNDDNGEYELSVESNVDKRIIKKDIHLLVSRIEDLKELKHSENILNVDNNYFGNKYNEVISGSSYAVVKCDSSFNETYKDFMKNHVLLFAVTLMCLFSGGLAIPLVILLLPKAKYTIKKLWKLRKLFKKKSRMIK</sequence>
<feature type="coiled-coil region" evidence="1">
    <location>
        <begin position="48"/>
        <end position="75"/>
    </location>
</feature>
<keyword evidence="2" id="KW-1133">Transmembrane helix</keyword>
<reference evidence="5 6" key="1">
    <citation type="journal article" date="2014" name="BMC Biol.">
        <title>A comprehensive evaluation of rodent malaria parasite genomes and gene expression.</title>
        <authorList>
            <person name="Otto T.D."/>
            <person name="Bohme U."/>
            <person name="Jackson A.P."/>
            <person name="Hunt M."/>
            <person name="Franke-Fayard B."/>
            <person name="Hoeijmakers W.A."/>
            <person name="Religa A.A."/>
            <person name="Robertson L."/>
            <person name="Sanders M."/>
            <person name="Ogun S.A."/>
            <person name="Cunningham D."/>
            <person name="Erhart A."/>
            <person name="Billker O."/>
            <person name="Khan S.M."/>
            <person name="Stunnenberg H.G."/>
            <person name="Langhorne J."/>
            <person name="Holder A.A."/>
            <person name="Waters A.P."/>
            <person name="Newbold C.I."/>
            <person name="Pain A."/>
            <person name="Berriman M."/>
            <person name="Janse C.J."/>
        </authorList>
    </citation>
    <scope>NUCLEOTIDE SEQUENCE [LARGE SCALE GENOMIC DNA]</scope>
    <source>
        <strain evidence="4 5">17X</strain>
        <strain evidence="3 6">YM</strain>
    </source>
</reference>
<keyword evidence="2" id="KW-0812">Transmembrane</keyword>
<dbReference type="EMBL" id="LM993663">
    <property type="protein sequence ID" value="VTZ78646.1"/>
    <property type="molecule type" value="Genomic_DNA"/>
</dbReference>
<reference evidence="3" key="3">
    <citation type="submission" date="2014-05" db="EMBL/GenBank/DDBJ databases">
        <authorList>
            <person name="Aslett A.Martin."/>
            <person name="De Silva Nishadi"/>
        </authorList>
    </citation>
    <scope>NUCLEOTIDE SEQUENCE</scope>
    <source>
        <strain evidence="3">YM</strain>
    </source>
</reference>
<evidence type="ECO:0000256" key="2">
    <source>
        <dbReference type="SAM" id="Phobius"/>
    </source>
</evidence>
<dbReference type="InterPro" id="IPR006484">
    <property type="entry name" value="PYST_B"/>
</dbReference>
<dbReference type="KEGG" id="pyo:PY17X_0946400"/>
<keyword evidence="2" id="KW-0472">Membrane</keyword>
<reference evidence="4" key="2">
    <citation type="submission" date="2014-05" db="EMBL/GenBank/DDBJ databases">
        <authorList>
            <person name="Aslett M.A."/>
            <person name="De Silva N."/>
        </authorList>
    </citation>
    <scope>NUCLEOTIDE SEQUENCE</scope>
    <source>
        <strain evidence="4">17X</strain>
    </source>
</reference>
<evidence type="ECO:0000256" key="1">
    <source>
        <dbReference type="SAM" id="Coils"/>
    </source>
</evidence>
<feature type="transmembrane region" description="Helical" evidence="2">
    <location>
        <begin position="164"/>
        <end position="188"/>
    </location>
</feature>
<protein>
    <submittedName>
        <fullName evidence="4">Fam-b protein</fullName>
    </submittedName>
</protein>